<evidence type="ECO:0000256" key="1">
    <source>
        <dbReference type="ARBA" id="ARBA00023015"/>
    </source>
</evidence>
<keyword evidence="1" id="KW-0805">Transcription regulation</keyword>
<dbReference type="Gene3D" id="1.10.10.10">
    <property type="entry name" value="Winged helix-like DNA-binding domain superfamily/Winged helix DNA-binding domain"/>
    <property type="match status" value="1"/>
</dbReference>
<dbReference type="SMART" id="SM00895">
    <property type="entry name" value="FCD"/>
    <property type="match status" value="1"/>
</dbReference>
<evidence type="ECO:0000313" key="5">
    <source>
        <dbReference type="EMBL" id="GEM83344.1"/>
    </source>
</evidence>
<dbReference type="GO" id="GO:0003700">
    <property type="term" value="F:DNA-binding transcription factor activity"/>
    <property type="evidence" value="ECO:0007669"/>
    <property type="project" value="InterPro"/>
</dbReference>
<dbReference type="SUPFAM" id="SSF46785">
    <property type="entry name" value="Winged helix' DNA-binding domain"/>
    <property type="match status" value="1"/>
</dbReference>
<gene>
    <name evidence="5" type="ORF">MHY01S_15100</name>
</gene>
<dbReference type="EMBL" id="BJXL01000040">
    <property type="protein sequence ID" value="GEM83344.1"/>
    <property type="molecule type" value="Genomic_DNA"/>
</dbReference>
<dbReference type="InterPro" id="IPR008920">
    <property type="entry name" value="TF_FadR/GntR_C"/>
</dbReference>
<keyword evidence="3" id="KW-0804">Transcription</keyword>
<dbReference type="InterPro" id="IPR036390">
    <property type="entry name" value="WH_DNA-bd_sf"/>
</dbReference>
<evidence type="ECO:0000256" key="2">
    <source>
        <dbReference type="ARBA" id="ARBA00023125"/>
    </source>
</evidence>
<organism evidence="5 6">
    <name type="scientific">Meiothermus hypogaeus NBRC 106114</name>
    <dbReference type="NCBI Taxonomy" id="1227553"/>
    <lineage>
        <taxon>Bacteria</taxon>
        <taxon>Thermotogati</taxon>
        <taxon>Deinococcota</taxon>
        <taxon>Deinococci</taxon>
        <taxon>Thermales</taxon>
        <taxon>Thermaceae</taxon>
        <taxon>Meiothermus</taxon>
    </lineage>
</organism>
<evidence type="ECO:0000313" key="6">
    <source>
        <dbReference type="Proteomes" id="UP000321197"/>
    </source>
</evidence>
<dbReference type="PANTHER" id="PTHR43537:SF24">
    <property type="entry name" value="GLUCONATE OPERON TRANSCRIPTIONAL REPRESSOR"/>
    <property type="match status" value="1"/>
</dbReference>
<dbReference type="PRINTS" id="PR00033">
    <property type="entry name" value="HTHASNC"/>
</dbReference>
<dbReference type="SUPFAM" id="SSF48008">
    <property type="entry name" value="GntR ligand-binding domain-like"/>
    <property type="match status" value="1"/>
</dbReference>
<dbReference type="InterPro" id="IPR000485">
    <property type="entry name" value="AsnC-type_HTH_dom"/>
</dbReference>
<dbReference type="Pfam" id="PF07729">
    <property type="entry name" value="FCD"/>
    <property type="match status" value="1"/>
</dbReference>
<proteinExistence type="predicted"/>
<evidence type="ECO:0000256" key="3">
    <source>
        <dbReference type="ARBA" id="ARBA00023163"/>
    </source>
</evidence>
<dbReference type="InterPro" id="IPR036388">
    <property type="entry name" value="WH-like_DNA-bd_sf"/>
</dbReference>
<reference evidence="5 6" key="1">
    <citation type="submission" date="2019-07" db="EMBL/GenBank/DDBJ databases">
        <title>Whole genome shotgun sequence of Meiothermus hypogaeus NBRC 106114.</title>
        <authorList>
            <person name="Hosoyama A."/>
            <person name="Uohara A."/>
            <person name="Ohji S."/>
            <person name="Ichikawa N."/>
        </authorList>
    </citation>
    <scope>NUCLEOTIDE SEQUENCE [LARGE SCALE GENOMIC DNA]</scope>
    <source>
        <strain evidence="5 6">NBRC 106114</strain>
    </source>
</reference>
<dbReference type="AlphaFoldDB" id="A0A511R149"/>
<keyword evidence="2" id="KW-0238">DNA-binding</keyword>
<dbReference type="Proteomes" id="UP000321197">
    <property type="component" value="Unassembled WGS sequence"/>
</dbReference>
<dbReference type="RefSeq" id="WP_170148182.1">
    <property type="nucleotide sequence ID" value="NZ_BJXL01000040.1"/>
</dbReference>
<dbReference type="GO" id="GO:0043565">
    <property type="term" value="F:sequence-specific DNA binding"/>
    <property type="evidence" value="ECO:0007669"/>
    <property type="project" value="InterPro"/>
</dbReference>
<name>A0A511R149_9DEIN</name>
<dbReference type="InterPro" id="IPR011711">
    <property type="entry name" value="GntR_C"/>
</dbReference>
<dbReference type="CDD" id="cd07377">
    <property type="entry name" value="WHTH_GntR"/>
    <property type="match status" value="1"/>
</dbReference>
<dbReference type="SMART" id="SM00345">
    <property type="entry name" value="HTH_GNTR"/>
    <property type="match status" value="1"/>
</dbReference>
<protein>
    <submittedName>
        <fullName evidence="5">Putative transcriptional regulator, GntR family protein</fullName>
    </submittedName>
</protein>
<sequence>MPVPEFVPTLQRPILRESVYQQLRDWIVQGILEPGEQLRDQQLAERLGVSRTPVREALRRLEDEGLVETAKNRWTRVRPVDLDEAEQIYPIRAALDSMALKLSFPHLSKAHLSAMREANARLKAALKKGDIPGAVEADSAFHDVYVRPCGNLELIDIIQGLRVKHHRLELAYFGSPKLGLVSVEEHAGIIEAVVEGDVRQAERRLYRHFQGALARLKGRP</sequence>
<comment type="caution">
    <text evidence="5">The sequence shown here is derived from an EMBL/GenBank/DDBJ whole genome shotgun (WGS) entry which is preliminary data.</text>
</comment>
<dbReference type="InterPro" id="IPR000524">
    <property type="entry name" value="Tscrpt_reg_HTH_GntR"/>
</dbReference>
<dbReference type="Gene3D" id="1.20.120.530">
    <property type="entry name" value="GntR ligand-binding domain-like"/>
    <property type="match status" value="1"/>
</dbReference>
<accession>A0A511R149</accession>
<dbReference type="PROSITE" id="PS50949">
    <property type="entry name" value="HTH_GNTR"/>
    <property type="match status" value="1"/>
</dbReference>
<feature type="domain" description="HTH gntR-type" evidence="4">
    <location>
        <begin position="13"/>
        <end position="80"/>
    </location>
</feature>
<dbReference type="Pfam" id="PF00392">
    <property type="entry name" value="GntR"/>
    <property type="match status" value="1"/>
</dbReference>
<dbReference type="PANTHER" id="PTHR43537">
    <property type="entry name" value="TRANSCRIPTIONAL REGULATOR, GNTR FAMILY"/>
    <property type="match status" value="1"/>
</dbReference>
<dbReference type="PRINTS" id="PR00035">
    <property type="entry name" value="HTHGNTR"/>
</dbReference>
<evidence type="ECO:0000259" key="4">
    <source>
        <dbReference type="PROSITE" id="PS50949"/>
    </source>
</evidence>